<feature type="compositionally biased region" description="Acidic residues" evidence="1">
    <location>
        <begin position="43"/>
        <end position="53"/>
    </location>
</feature>
<accession>A0AA36E6V3</accession>
<keyword evidence="3" id="KW-1185">Reference proteome</keyword>
<evidence type="ECO:0000256" key="1">
    <source>
        <dbReference type="SAM" id="MobiDB-lite"/>
    </source>
</evidence>
<protein>
    <submittedName>
        <fullName evidence="2">Uncharacterized protein</fullName>
    </submittedName>
</protein>
<feature type="region of interest" description="Disordered" evidence="1">
    <location>
        <begin position="36"/>
        <end position="73"/>
    </location>
</feature>
<name>A0AA36E6V3_LACSI</name>
<organism evidence="2 3">
    <name type="scientific">Lactuca saligna</name>
    <name type="common">Willowleaf lettuce</name>
    <dbReference type="NCBI Taxonomy" id="75948"/>
    <lineage>
        <taxon>Eukaryota</taxon>
        <taxon>Viridiplantae</taxon>
        <taxon>Streptophyta</taxon>
        <taxon>Embryophyta</taxon>
        <taxon>Tracheophyta</taxon>
        <taxon>Spermatophyta</taxon>
        <taxon>Magnoliopsida</taxon>
        <taxon>eudicotyledons</taxon>
        <taxon>Gunneridae</taxon>
        <taxon>Pentapetalae</taxon>
        <taxon>asterids</taxon>
        <taxon>campanulids</taxon>
        <taxon>Asterales</taxon>
        <taxon>Asteraceae</taxon>
        <taxon>Cichorioideae</taxon>
        <taxon>Cichorieae</taxon>
        <taxon>Lactucinae</taxon>
        <taxon>Lactuca</taxon>
    </lineage>
</organism>
<evidence type="ECO:0000313" key="3">
    <source>
        <dbReference type="Proteomes" id="UP001177003"/>
    </source>
</evidence>
<dbReference type="EMBL" id="OX465081">
    <property type="protein sequence ID" value="CAI9284397.1"/>
    <property type="molecule type" value="Genomic_DNA"/>
</dbReference>
<dbReference type="Proteomes" id="UP001177003">
    <property type="component" value="Chromosome 5"/>
</dbReference>
<gene>
    <name evidence="2" type="ORF">LSALG_LOCUS23926</name>
</gene>
<evidence type="ECO:0000313" key="2">
    <source>
        <dbReference type="EMBL" id="CAI9284397.1"/>
    </source>
</evidence>
<dbReference type="AlphaFoldDB" id="A0AA36E6V3"/>
<reference evidence="2" key="1">
    <citation type="submission" date="2023-04" db="EMBL/GenBank/DDBJ databases">
        <authorList>
            <person name="Vijverberg K."/>
            <person name="Xiong W."/>
            <person name="Schranz E."/>
        </authorList>
    </citation>
    <scope>NUCLEOTIDE SEQUENCE</scope>
</reference>
<sequence length="140" mass="16088">MTEKLEGKGTNAERLAALEGSVNQVIDASEVAHRVEVATQMQSEDDEDEESSESDNNANNDDSKRAKKKKKKRDPLFDCWKLKIPVFSGADVHGWIYKVERYFEVHKFGKKDQLWAVAICLEDAPLTWFRWNVAKNPFRS</sequence>
<proteinExistence type="predicted"/>